<sequence>MSISQSTLAKTLFSFGAVVFILMGTLGLSHFGMNMKMDMDGNMDMSDCFMPGMAAICNMSLLEHITTWQHAFLAPPQQYGILSLLLLFVFVLGAGHVRWQYPLPKNILQALRSRVAQSYSLPATPLQELFSDGILNPKLF</sequence>
<dbReference type="AlphaFoldDB" id="A0A1G2G5I3"/>
<reference evidence="2 3" key="1">
    <citation type="journal article" date="2016" name="Nat. Commun.">
        <title>Thousands of microbial genomes shed light on interconnected biogeochemical processes in an aquifer system.</title>
        <authorList>
            <person name="Anantharaman K."/>
            <person name="Brown C.T."/>
            <person name="Hug L.A."/>
            <person name="Sharon I."/>
            <person name="Castelle C.J."/>
            <person name="Probst A.J."/>
            <person name="Thomas B.C."/>
            <person name="Singh A."/>
            <person name="Wilkins M.J."/>
            <person name="Karaoz U."/>
            <person name="Brodie E.L."/>
            <person name="Williams K.H."/>
            <person name="Hubbard S.S."/>
            <person name="Banfield J.F."/>
        </authorList>
    </citation>
    <scope>NUCLEOTIDE SEQUENCE [LARGE SCALE GENOMIC DNA]</scope>
</reference>
<protein>
    <recommendedName>
        <fullName evidence="4">DUF2946 domain-containing protein</fullName>
    </recommendedName>
</protein>
<proteinExistence type="predicted"/>
<evidence type="ECO:0008006" key="4">
    <source>
        <dbReference type="Google" id="ProtNLM"/>
    </source>
</evidence>
<dbReference type="STRING" id="1802115.A2756_00710"/>
<keyword evidence="1" id="KW-0472">Membrane</keyword>
<dbReference type="EMBL" id="MHNL01000006">
    <property type="protein sequence ID" value="OGZ45525.1"/>
    <property type="molecule type" value="Genomic_DNA"/>
</dbReference>
<feature type="transmembrane region" description="Helical" evidence="1">
    <location>
        <begin position="12"/>
        <end position="33"/>
    </location>
</feature>
<accession>A0A1G2G5I3</accession>
<keyword evidence="1" id="KW-1133">Transmembrane helix</keyword>
<comment type="caution">
    <text evidence="2">The sequence shown here is derived from an EMBL/GenBank/DDBJ whole genome shotgun (WGS) entry which is preliminary data.</text>
</comment>
<name>A0A1G2G5I3_9BACT</name>
<feature type="transmembrane region" description="Helical" evidence="1">
    <location>
        <begin position="79"/>
        <end position="99"/>
    </location>
</feature>
<organism evidence="2 3">
    <name type="scientific">Candidatus Ryanbacteria bacterium RIFCSPHIGHO2_01_FULL_48_27</name>
    <dbReference type="NCBI Taxonomy" id="1802115"/>
    <lineage>
        <taxon>Bacteria</taxon>
        <taxon>Candidatus Ryaniibacteriota</taxon>
    </lineage>
</organism>
<evidence type="ECO:0000256" key="1">
    <source>
        <dbReference type="SAM" id="Phobius"/>
    </source>
</evidence>
<gene>
    <name evidence="2" type="ORF">A2756_00710</name>
</gene>
<keyword evidence="1" id="KW-0812">Transmembrane</keyword>
<evidence type="ECO:0000313" key="2">
    <source>
        <dbReference type="EMBL" id="OGZ45525.1"/>
    </source>
</evidence>
<dbReference type="Proteomes" id="UP000177785">
    <property type="component" value="Unassembled WGS sequence"/>
</dbReference>
<evidence type="ECO:0000313" key="3">
    <source>
        <dbReference type="Proteomes" id="UP000177785"/>
    </source>
</evidence>